<comment type="subcellular location">
    <subcellularLocation>
        <location evidence="1">Membrane</location>
    </subcellularLocation>
</comment>
<comment type="caution">
    <text evidence="5">The sequence shown here is derived from an EMBL/GenBank/DDBJ whole genome shotgun (WGS) entry which is preliminary data.</text>
</comment>
<feature type="region of interest" description="Disordered" evidence="3">
    <location>
        <begin position="1"/>
        <end position="44"/>
    </location>
</feature>
<feature type="compositionally biased region" description="Basic and acidic residues" evidence="3">
    <location>
        <begin position="28"/>
        <end position="37"/>
    </location>
</feature>
<evidence type="ECO:0000313" key="6">
    <source>
        <dbReference type="Proteomes" id="UP001143463"/>
    </source>
</evidence>
<keyword evidence="4" id="KW-1133">Transmembrane helix</keyword>
<proteinExistence type="predicted"/>
<dbReference type="AlphaFoldDB" id="A0A9W6L063"/>
<keyword evidence="6" id="KW-1185">Reference proteome</keyword>
<reference evidence="5" key="2">
    <citation type="submission" date="2023-01" db="EMBL/GenBank/DDBJ databases">
        <authorList>
            <person name="Sun Q."/>
            <person name="Evtushenko L."/>
        </authorList>
    </citation>
    <scope>NUCLEOTIDE SEQUENCE</scope>
    <source>
        <strain evidence="5">VKM Ac-1069</strain>
    </source>
</reference>
<evidence type="ECO:0000256" key="4">
    <source>
        <dbReference type="SAM" id="Phobius"/>
    </source>
</evidence>
<dbReference type="PANTHER" id="PTHR37042">
    <property type="entry name" value="OUTER MEMBRANE PROTEIN RV1973"/>
    <property type="match status" value="1"/>
</dbReference>
<evidence type="ECO:0000256" key="2">
    <source>
        <dbReference type="ARBA" id="ARBA00023136"/>
    </source>
</evidence>
<reference evidence="5" key="1">
    <citation type="journal article" date="2014" name="Int. J. Syst. Evol. Microbiol.">
        <title>Complete genome sequence of Corynebacterium casei LMG S-19264T (=DSM 44701T), isolated from a smear-ripened cheese.</title>
        <authorList>
            <consortium name="US DOE Joint Genome Institute (JGI-PGF)"/>
            <person name="Walter F."/>
            <person name="Albersmeier A."/>
            <person name="Kalinowski J."/>
            <person name="Ruckert C."/>
        </authorList>
    </citation>
    <scope>NUCLEOTIDE SEQUENCE</scope>
    <source>
        <strain evidence="5">VKM Ac-1069</strain>
    </source>
</reference>
<protein>
    <recommendedName>
        <fullName evidence="7">Mce-associated membrane protein</fullName>
    </recommendedName>
</protein>
<feature type="transmembrane region" description="Helical" evidence="4">
    <location>
        <begin position="132"/>
        <end position="154"/>
    </location>
</feature>
<gene>
    <name evidence="5" type="ORF">GCM10017577_09840</name>
</gene>
<organism evidence="5 6">
    <name type="scientific">Pseudonocardia halophobica</name>
    <dbReference type="NCBI Taxonomy" id="29401"/>
    <lineage>
        <taxon>Bacteria</taxon>
        <taxon>Bacillati</taxon>
        <taxon>Actinomycetota</taxon>
        <taxon>Actinomycetes</taxon>
        <taxon>Pseudonocardiales</taxon>
        <taxon>Pseudonocardiaceae</taxon>
        <taxon>Pseudonocardia</taxon>
    </lineage>
</organism>
<evidence type="ECO:0000256" key="3">
    <source>
        <dbReference type="SAM" id="MobiDB-lite"/>
    </source>
</evidence>
<dbReference type="GO" id="GO:0016020">
    <property type="term" value="C:membrane"/>
    <property type="evidence" value="ECO:0007669"/>
    <property type="project" value="UniProtKB-SubCell"/>
</dbReference>
<keyword evidence="4" id="KW-0812">Transmembrane</keyword>
<accession>A0A9W6L063</accession>
<evidence type="ECO:0000256" key="1">
    <source>
        <dbReference type="ARBA" id="ARBA00004370"/>
    </source>
</evidence>
<dbReference type="RefSeq" id="WP_051737164.1">
    <property type="nucleotide sequence ID" value="NZ_BAAAUZ010000011.1"/>
</dbReference>
<keyword evidence="2 4" id="KW-0472">Membrane</keyword>
<evidence type="ECO:0008006" key="7">
    <source>
        <dbReference type="Google" id="ProtNLM"/>
    </source>
</evidence>
<evidence type="ECO:0000313" key="5">
    <source>
        <dbReference type="EMBL" id="GLL09844.1"/>
    </source>
</evidence>
<name>A0A9W6L063_9PSEU</name>
<dbReference type="Proteomes" id="UP001143463">
    <property type="component" value="Unassembled WGS sequence"/>
</dbReference>
<sequence length="287" mass="29986">MATRSSGFTDHDLLDGVVDDAESATDGAPDRADRGGPRGEAPTQMLHAVHTRPDPEGAGLEDTVAVDTVAEDAEFNAAGSADTAASGRRRRTPRIVGRALRVVATGLRAAGAVPGRVGRAYRTRLDRNPRSVLLVAGIAALVLVLLAGAGVWFWRAAASAESDRQAARDAAIAAVPALLSYDPNSVDSLIDRAGPGLTDSFRQDYGALVTQVVAPAAKNQQITTNTEIKGSSVVLDAQAADENVVLLFVNQTTQSPNVPAPAQSGSRVRVTLDRVDGRWLVSDLKPI</sequence>
<dbReference type="EMBL" id="BSFQ01000003">
    <property type="protein sequence ID" value="GLL09844.1"/>
    <property type="molecule type" value="Genomic_DNA"/>
</dbReference>
<dbReference type="PANTHER" id="PTHR37042:SF4">
    <property type="entry name" value="OUTER MEMBRANE PROTEIN RV1973"/>
    <property type="match status" value="1"/>
</dbReference>